<feature type="transmembrane region" description="Helical" evidence="1">
    <location>
        <begin position="72"/>
        <end position="90"/>
    </location>
</feature>
<organism evidence="2 3">
    <name type="scientific">Mesorhabditis belari</name>
    <dbReference type="NCBI Taxonomy" id="2138241"/>
    <lineage>
        <taxon>Eukaryota</taxon>
        <taxon>Metazoa</taxon>
        <taxon>Ecdysozoa</taxon>
        <taxon>Nematoda</taxon>
        <taxon>Chromadorea</taxon>
        <taxon>Rhabditida</taxon>
        <taxon>Rhabditina</taxon>
        <taxon>Rhabditomorpha</taxon>
        <taxon>Rhabditoidea</taxon>
        <taxon>Rhabditidae</taxon>
        <taxon>Mesorhabditinae</taxon>
        <taxon>Mesorhabditis</taxon>
    </lineage>
</organism>
<keyword evidence="2" id="KW-1185">Reference proteome</keyword>
<feature type="transmembrane region" description="Helical" evidence="1">
    <location>
        <begin position="283"/>
        <end position="309"/>
    </location>
</feature>
<evidence type="ECO:0000256" key="1">
    <source>
        <dbReference type="SAM" id="Phobius"/>
    </source>
</evidence>
<keyword evidence="1" id="KW-0472">Membrane</keyword>
<feature type="transmembrane region" description="Helical" evidence="1">
    <location>
        <begin position="188"/>
        <end position="207"/>
    </location>
</feature>
<evidence type="ECO:0000313" key="3">
    <source>
        <dbReference type="WBParaSite" id="MBELARI_LOCUS4764"/>
    </source>
</evidence>
<dbReference type="AlphaFoldDB" id="A0AAF3FCR8"/>
<protein>
    <recommendedName>
        <fullName evidence="4">Gustatory receptor</fullName>
    </recommendedName>
</protein>
<keyword evidence="1" id="KW-0812">Transmembrane</keyword>
<evidence type="ECO:0000313" key="2">
    <source>
        <dbReference type="Proteomes" id="UP000887575"/>
    </source>
</evidence>
<evidence type="ECO:0008006" key="4">
    <source>
        <dbReference type="Google" id="ProtNLM"/>
    </source>
</evidence>
<dbReference type="WBParaSite" id="MBELARI_LOCUS4764">
    <property type="protein sequence ID" value="MBELARI_LOCUS4764"/>
    <property type="gene ID" value="MBELARI_LOCUS4764"/>
</dbReference>
<sequence length="320" mass="37138">MWILRGSLHASDVPTRSIYTTLYDLYILITQYNSSHAPHVIIYLMIAWQSLFSLRHLAAVRRTRRQFWGMQLYSVVNMSVYLIAIMTKYIETIMNPAYAYSFYFPILRYIRPVLGYMCLLVLTHNNPDMHIYLSITNLLHSEVRKFNYTIKNLKASTSDEIKSKLESLLCLHTKICGLVTEMDEIYRIYTFMTTICTIPLMIFALVISRKTLIEFSFSVSPMTFCAYQLYVIMYPARLHGELNKSKYLLCMNENVWIPYDENVHKIGTTLAIHLDQPSVGITLWGFALVTKSLILTIASVMMTCLALLLDMRPKDLTHSD</sequence>
<keyword evidence="1" id="KW-1133">Transmembrane helix</keyword>
<name>A0AAF3FCR8_9BILA</name>
<dbReference type="PANTHER" id="PTHR34492">
    <property type="entry name" value="GUSTATORY RECEPTOR FAMILY"/>
    <property type="match status" value="1"/>
</dbReference>
<accession>A0AAF3FCR8</accession>
<dbReference type="Proteomes" id="UP000887575">
    <property type="component" value="Unassembled WGS sequence"/>
</dbReference>
<proteinExistence type="predicted"/>
<feature type="transmembrane region" description="Helical" evidence="1">
    <location>
        <begin position="40"/>
        <end position="60"/>
    </location>
</feature>
<reference evidence="3" key="1">
    <citation type="submission" date="2024-02" db="UniProtKB">
        <authorList>
            <consortium name="WormBaseParasite"/>
        </authorList>
    </citation>
    <scope>IDENTIFICATION</scope>
</reference>
<dbReference type="PANTHER" id="PTHR34492:SF2">
    <property type="entry name" value="G PROTEIN-COUPLED RECEPTOR"/>
    <property type="match status" value="1"/>
</dbReference>